<gene>
    <name evidence="3" type="ORF">QCA50_006906</name>
</gene>
<proteinExistence type="predicted"/>
<dbReference type="Pfam" id="PF10173">
    <property type="entry name" value="Mit_KHE1"/>
    <property type="match status" value="1"/>
</dbReference>
<dbReference type="PANTHER" id="PTHR28062">
    <property type="entry name" value="K+-H+ EXCHANGE-LIKE PROTEIN"/>
    <property type="match status" value="1"/>
</dbReference>
<dbReference type="EMBL" id="JASBNA010000007">
    <property type="protein sequence ID" value="KAK7690251.1"/>
    <property type="molecule type" value="Genomic_DNA"/>
</dbReference>
<protein>
    <recommendedName>
        <fullName evidence="5">Mitochondrial K+-H+ exchange-related-domain-containing protein</fullName>
    </recommendedName>
</protein>
<keyword evidence="2" id="KW-0812">Transmembrane</keyword>
<feature type="transmembrane region" description="Helical" evidence="2">
    <location>
        <begin position="154"/>
        <end position="173"/>
    </location>
</feature>
<dbReference type="GO" id="GO:0006813">
    <property type="term" value="P:potassium ion transport"/>
    <property type="evidence" value="ECO:0007669"/>
    <property type="project" value="TreeGrafter"/>
</dbReference>
<accession>A0AAW0GBI6</accession>
<dbReference type="GO" id="GO:0005743">
    <property type="term" value="C:mitochondrial inner membrane"/>
    <property type="evidence" value="ECO:0007669"/>
    <property type="project" value="TreeGrafter"/>
</dbReference>
<name>A0AAW0GBI6_9APHY</name>
<dbReference type="Proteomes" id="UP001385951">
    <property type="component" value="Unassembled WGS sequence"/>
</dbReference>
<organism evidence="3 4">
    <name type="scientific">Cerrena zonata</name>
    <dbReference type="NCBI Taxonomy" id="2478898"/>
    <lineage>
        <taxon>Eukaryota</taxon>
        <taxon>Fungi</taxon>
        <taxon>Dikarya</taxon>
        <taxon>Basidiomycota</taxon>
        <taxon>Agaricomycotina</taxon>
        <taxon>Agaricomycetes</taxon>
        <taxon>Polyporales</taxon>
        <taxon>Cerrenaceae</taxon>
        <taxon>Cerrena</taxon>
    </lineage>
</organism>
<keyword evidence="4" id="KW-1185">Reference proteome</keyword>
<dbReference type="AlphaFoldDB" id="A0AAW0GBI6"/>
<evidence type="ECO:0008006" key="5">
    <source>
        <dbReference type="Google" id="ProtNLM"/>
    </source>
</evidence>
<evidence type="ECO:0000256" key="2">
    <source>
        <dbReference type="SAM" id="Phobius"/>
    </source>
</evidence>
<dbReference type="InterPro" id="IPR018786">
    <property type="entry name" value="Mit_KHE1"/>
</dbReference>
<feature type="region of interest" description="Disordered" evidence="1">
    <location>
        <begin position="236"/>
        <end position="275"/>
    </location>
</feature>
<comment type="caution">
    <text evidence="3">The sequence shown here is derived from an EMBL/GenBank/DDBJ whole genome shotgun (WGS) entry which is preliminary data.</text>
</comment>
<evidence type="ECO:0000256" key="1">
    <source>
        <dbReference type="SAM" id="MobiDB-lite"/>
    </source>
</evidence>
<sequence length="317" mass="35598">MSISPAAKRSMRIIALPLTTATRKPNGGLSQLTYYHFVTPTPKNEGKPNWANWATSKASDIWAGFGKAPEGHWKRRTFLYGERLVDRIDFEELALKSIDTSLAPRIFRQSEAQSSKEPVTPTIPLIYPGTICSSPMTHFQTLLEKRTPRHRKGFIMWLLIAPLTAPFMIVPVIPNLPFFFCVWRSWSHWRAYKASAFLEEFVKRNAIIPEESSELDKLYVEYAAPIDTPSVAATQPLSDIDSDASSTSATPTSSPVSESEKGDPGSPKAAEAPRRLLLTREAVPELLKLFQLRSDSSFAADVYRALEQARLRMEKDK</sequence>
<feature type="compositionally biased region" description="Low complexity" evidence="1">
    <location>
        <begin position="243"/>
        <end position="257"/>
    </location>
</feature>
<keyword evidence="2" id="KW-1133">Transmembrane helix</keyword>
<keyword evidence="2" id="KW-0472">Membrane</keyword>
<dbReference type="PANTHER" id="PTHR28062:SF1">
    <property type="entry name" value="TRANSMEMBRANE PROTEIN"/>
    <property type="match status" value="1"/>
</dbReference>
<reference evidence="3 4" key="1">
    <citation type="submission" date="2022-09" db="EMBL/GenBank/DDBJ databases">
        <authorList>
            <person name="Palmer J.M."/>
        </authorList>
    </citation>
    <scope>NUCLEOTIDE SEQUENCE [LARGE SCALE GENOMIC DNA]</scope>
    <source>
        <strain evidence="3 4">DSM 7382</strain>
    </source>
</reference>
<evidence type="ECO:0000313" key="3">
    <source>
        <dbReference type="EMBL" id="KAK7690251.1"/>
    </source>
</evidence>
<dbReference type="GO" id="GO:1902600">
    <property type="term" value="P:proton transmembrane transport"/>
    <property type="evidence" value="ECO:0007669"/>
    <property type="project" value="TreeGrafter"/>
</dbReference>
<evidence type="ECO:0000313" key="4">
    <source>
        <dbReference type="Proteomes" id="UP001385951"/>
    </source>
</evidence>